<dbReference type="EMBL" id="CP134145">
    <property type="protein sequence ID" value="WNC71350.1"/>
    <property type="molecule type" value="Genomic_DNA"/>
</dbReference>
<keyword evidence="6" id="KW-1003">Cell membrane</keyword>
<dbReference type="PANTHER" id="PTHR43483:SF3">
    <property type="entry name" value="MEMBRANE TRANSPORTER PROTEIN HI_0806-RELATED"/>
    <property type="match status" value="1"/>
</dbReference>
<accession>A0ABY9TRJ0</accession>
<feature type="transmembrane region" description="Helical" evidence="6">
    <location>
        <begin position="220"/>
        <end position="239"/>
    </location>
</feature>
<feature type="transmembrane region" description="Helical" evidence="6">
    <location>
        <begin position="52"/>
        <end position="69"/>
    </location>
</feature>
<evidence type="ECO:0000256" key="6">
    <source>
        <dbReference type="RuleBase" id="RU363041"/>
    </source>
</evidence>
<feature type="transmembrane region" description="Helical" evidence="6">
    <location>
        <begin position="145"/>
        <end position="164"/>
    </location>
</feature>
<feature type="transmembrane region" description="Helical" evidence="6">
    <location>
        <begin position="90"/>
        <end position="109"/>
    </location>
</feature>
<comment type="subcellular location">
    <subcellularLocation>
        <location evidence="6">Cell membrane</location>
        <topology evidence="6">Multi-pass membrane protein</topology>
    </subcellularLocation>
    <subcellularLocation>
        <location evidence="1">Membrane</location>
        <topology evidence="1">Multi-pass membrane protein</topology>
    </subcellularLocation>
</comment>
<reference evidence="8" key="1">
    <citation type="submission" date="2023-09" db="EMBL/GenBank/DDBJ databases">
        <authorList>
            <person name="Li S."/>
            <person name="Li X."/>
            <person name="Zhang C."/>
            <person name="Zhao Z."/>
        </authorList>
    </citation>
    <scope>NUCLEOTIDE SEQUENCE [LARGE SCALE GENOMIC DNA]</scope>
    <source>
        <strain evidence="8">SQ149</strain>
    </source>
</reference>
<keyword evidence="5 6" id="KW-0472">Membrane</keyword>
<dbReference type="Proteomes" id="UP001258994">
    <property type="component" value="Chromosome"/>
</dbReference>
<feature type="transmembrane region" description="Helical" evidence="6">
    <location>
        <begin position="184"/>
        <end position="208"/>
    </location>
</feature>
<evidence type="ECO:0000256" key="2">
    <source>
        <dbReference type="ARBA" id="ARBA00009142"/>
    </source>
</evidence>
<name>A0ABY9TRJ0_9GAMM</name>
<feature type="transmembrane region" description="Helical" evidence="6">
    <location>
        <begin position="7"/>
        <end position="40"/>
    </location>
</feature>
<feature type="transmembrane region" description="Helical" evidence="6">
    <location>
        <begin position="115"/>
        <end position="133"/>
    </location>
</feature>
<dbReference type="Pfam" id="PF01925">
    <property type="entry name" value="TauE"/>
    <property type="match status" value="1"/>
</dbReference>
<evidence type="ECO:0000313" key="8">
    <source>
        <dbReference type="Proteomes" id="UP001258994"/>
    </source>
</evidence>
<dbReference type="PANTHER" id="PTHR43483">
    <property type="entry name" value="MEMBRANE TRANSPORTER PROTEIN HI_0806-RELATED"/>
    <property type="match status" value="1"/>
</dbReference>
<organism evidence="7 8">
    <name type="scientific">Thalassotalea psychrophila</name>
    <dbReference type="NCBI Taxonomy" id="3065647"/>
    <lineage>
        <taxon>Bacteria</taxon>
        <taxon>Pseudomonadati</taxon>
        <taxon>Pseudomonadota</taxon>
        <taxon>Gammaproteobacteria</taxon>
        <taxon>Alteromonadales</taxon>
        <taxon>Colwelliaceae</taxon>
        <taxon>Thalassotalea</taxon>
    </lineage>
</organism>
<keyword evidence="4 6" id="KW-1133">Transmembrane helix</keyword>
<dbReference type="RefSeq" id="WP_348390485.1">
    <property type="nucleotide sequence ID" value="NZ_CP134145.1"/>
</dbReference>
<gene>
    <name evidence="7" type="ORF">RGQ13_14625</name>
</gene>
<evidence type="ECO:0000256" key="5">
    <source>
        <dbReference type="ARBA" id="ARBA00023136"/>
    </source>
</evidence>
<evidence type="ECO:0000313" key="7">
    <source>
        <dbReference type="EMBL" id="WNC71350.1"/>
    </source>
</evidence>
<feature type="transmembrane region" description="Helical" evidence="6">
    <location>
        <begin position="251"/>
        <end position="269"/>
    </location>
</feature>
<protein>
    <recommendedName>
        <fullName evidence="6">Probable membrane transporter protein</fullName>
    </recommendedName>
</protein>
<dbReference type="InterPro" id="IPR002781">
    <property type="entry name" value="TM_pro_TauE-like"/>
</dbReference>
<keyword evidence="8" id="KW-1185">Reference proteome</keyword>
<evidence type="ECO:0000256" key="3">
    <source>
        <dbReference type="ARBA" id="ARBA00022692"/>
    </source>
</evidence>
<keyword evidence="3 6" id="KW-0812">Transmembrane</keyword>
<evidence type="ECO:0000256" key="4">
    <source>
        <dbReference type="ARBA" id="ARBA00022989"/>
    </source>
</evidence>
<proteinExistence type="inferred from homology"/>
<comment type="similarity">
    <text evidence="2 6">Belongs to the 4-toluene sulfonate uptake permease (TSUP) (TC 2.A.102) family.</text>
</comment>
<sequence>MDMLIEILPFVAMMLVTGVVGGILAGLLGVGGGIVIVPVLDTALGFYGVDSAIRMHIAVATSLACIILTSISSSRAHHAKGAVDFNLIKVWGPAVFIGSLIGAMAASYVDSQVLSAIFGVVALIVAIKMALPLDNIIISQDVPRGIVAPATPVVIGGLSSMMGIGGGTLSVPVLTLMNQPIHRAVGTAALIGLLISIPGTIGFIVSGYSDPRLPPGSFGYVNLIGFALISPVTVWAAPIGAKIAHSLDKRHLSTLFGGFLFIVACRMIYRTLGA</sequence>
<evidence type="ECO:0000256" key="1">
    <source>
        <dbReference type="ARBA" id="ARBA00004141"/>
    </source>
</evidence>